<dbReference type="Proteomes" id="UP000225706">
    <property type="component" value="Unassembled WGS sequence"/>
</dbReference>
<dbReference type="OrthoDB" id="5989970at2759"/>
<proteinExistence type="predicted"/>
<evidence type="ECO:0000313" key="2">
    <source>
        <dbReference type="Proteomes" id="UP000225706"/>
    </source>
</evidence>
<name>A0A2B4RNU2_STYPI</name>
<sequence length="217" mass="23957">MNPHRVNGDMSTLVVILQTSHPEGLKVPNYTNWSGGSTARSFCGRKRKTGPEQPSQLPELPVDDSECRRCSGCTNAIVRGKMLEPLLSRYSSWERLRKAISWLVPLKKYLVGLLDKDPDSIPKVPLTVNEVIAAESVIIKAVQHDAFPAELAVVGQRPSGNQKKSVPRSSPTRKLNSFVAEGMLRPPNVFCMLETDTDDGVIGSLVMRFKENPLPHS</sequence>
<protein>
    <submittedName>
        <fullName evidence="1">Uncharacterized protein</fullName>
    </submittedName>
</protein>
<organism evidence="1 2">
    <name type="scientific">Stylophora pistillata</name>
    <name type="common">Smooth cauliflower coral</name>
    <dbReference type="NCBI Taxonomy" id="50429"/>
    <lineage>
        <taxon>Eukaryota</taxon>
        <taxon>Metazoa</taxon>
        <taxon>Cnidaria</taxon>
        <taxon>Anthozoa</taxon>
        <taxon>Hexacorallia</taxon>
        <taxon>Scleractinia</taxon>
        <taxon>Astrocoeniina</taxon>
        <taxon>Pocilloporidae</taxon>
        <taxon>Stylophora</taxon>
    </lineage>
</organism>
<keyword evidence="2" id="KW-1185">Reference proteome</keyword>
<dbReference type="EMBL" id="LSMT01000368">
    <property type="protein sequence ID" value="PFX19281.1"/>
    <property type="molecule type" value="Genomic_DNA"/>
</dbReference>
<reference evidence="2" key="1">
    <citation type="journal article" date="2017" name="bioRxiv">
        <title>Comparative analysis of the genomes of Stylophora pistillata and Acropora digitifera provides evidence for extensive differences between species of corals.</title>
        <authorList>
            <person name="Voolstra C.R."/>
            <person name="Li Y."/>
            <person name="Liew Y.J."/>
            <person name="Baumgarten S."/>
            <person name="Zoccola D."/>
            <person name="Flot J.-F."/>
            <person name="Tambutte S."/>
            <person name="Allemand D."/>
            <person name="Aranda M."/>
        </authorList>
    </citation>
    <scope>NUCLEOTIDE SEQUENCE [LARGE SCALE GENOMIC DNA]</scope>
</reference>
<evidence type="ECO:0000313" key="1">
    <source>
        <dbReference type="EMBL" id="PFX19281.1"/>
    </source>
</evidence>
<dbReference type="AlphaFoldDB" id="A0A2B4RNU2"/>
<comment type="caution">
    <text evidence="1">The sequence shown here is derived from an EMBL/GenBank/DDBJ whole genome shotgun (WGS) entry which is preliminary data.</text>
</comment>
<gene>
    <name evidence="1" type="ORF">AWC38_SpisGene16319</name>
</gene>
<accession>A0A2B4RNU2</accession>